<dbReference type="RefSeq" id="XP_024573375.1">
    <property type="nucleotide sequence ID" value="XM_024722284.1"/>
</dbReference>
<feature type="region of interest" description="Disordered" evidence="1">
    <location>
        <begin position="24"/>
        <end position="65"/>
    </location>
</feature>
<dbReference type="PANTHER" id="PTHR33215">
    <property type="entry name" value="PROTEIN DISTAL ANTENNA"/>
    <property type="match status" value="1"/>
</dbReference>
<feature type="compositionally biased region" description="Polar residues" evidence="1">
    <location>
        <begin position="615"/>
        <end position="630"/>
    </location>
</feature>
<organism evidence="2 3">
    <name type="scientific">Plasmopara halstedii</name>
    <name type="common">Downy mildew of sunflower</name>
    <dbReference type="NCBI Taxonomy" id="4781"/>
    <lineage>
        <taxon>Eukaryota</taxon>
        <taxon>Sar</taxon>
        <taxon>Stramenopiles</taxon>
        <taxon>Oomycota</taxon>
        <taxon>Peronosporomycetes</taxon>
        <taxon>Peronosporales</taxon>
        <taxon>Peronosporaceae</taxon>
        <taxon>Plasmopara</taxon>
    </lineage>
</organism>
<keyword evidence="3" id="KW-1185">Reference proteome</keyword>
<feature type="region of interest" description="Disordered" evidence="1">
    <location>
        <begin position="367"/>
        <end position="397"/>
    </location>
</feature>
<protein>
    <recommendedName>
        <fullName evidence="4">HTH psq-type domain-containing protein</fullName>
    </recommendedName>
</protein>
<proteinExistence type="predicted"/>
<dbReference type="InterPro" id="IPR051839">
    <property type="entry name" value="RD_transcriptional_regulator"/>
</dbReference>
<dbReference type="AlphaFoldDB" id="A0A0P1A930"/>
<name>A0A0P1A930_PLAHL</name>
<sequence>MNNPTVHDFPRTLLHLGRETIHPPQKNLSQIRYGKNAGNRPRKREDAQQISPRTEQAVMSNIQRSSPVSDRVWAQAVHAVINRRMSLCQASQAYGLQQAALHRLVRQHTLQHLRHSPRQSATSPNNIDERRFALPVANSSGVSSNDSYVFPRLNPQALDQRSPNGRQLPSVVPMTSVMTPPPPFCELTPELNNEIMFVLRERFSQQYDNYAINDERFNRFEGYTDSDIINIVRGIVSQNGRSLPSKFPSTCWLSMFKRENDLVNVDEMDDANSRSRTDSGHSLKSLLTSQQLPQDRYNRSCEQEQQSFGFQRGGDTQRWIQSPSYRQLSSLSPTSPLGQKPVHLRNLYAWEDVNGVGSSIHQQHVCSPQQSHQSTEEIEYHRKLSSEYSNDRTGNSSIDRNYRQSNLVPAKVWEAAMEDVAIHGMSLRNAAKAHGVHFAALHRRLKKRQQHKLNAPCEPNYIPFEDEAGVIRVIHARADMGVLLTFTELVDLLKRTALKHRSSLPENVATALVRKFQSRVEQSVRHLIIDWPNSPNNVLYRLRDTSSSEADNDDMNGGLHVVRASTPSSISGTSGESGSSSSSGSSPLSSSNTQLSTSLPVMQKCWDSAAPPRVNLTTSNNPSSANSVETDNSSNDSSGNTSSDNVSPDENEASRNKPCMILRL</sequence>
<dbReference type="OrthoDB" id="166044at2759"/>
<feature type="compositionally biased region" description="Polar residues" evidence="1">
    <location>
        <begin position="48"/>
        <end position="65"/>
    </location>
</feature>
<reference evidence="3" key="1">
    <citation type="submission" date="2014-09" db="EMBL/GenBank/DDBJ databases">
        <authorList>
            <person name="Sharma Rahul"/>
            <person name="Thines Marco"/>
        </authorList>
    </citation>
    <scope>NUCLEOTIDE SEQUENCE [LARGE SCALE GENOMIC DNA]</scope>
</reference>
<evidence type="ECO:0000313" key="2">
    <source>
        <dbReference type="EMBL" id="CEG37006.1"/>
    </source>
</evidence>
<evidence type="ECO:0000313" key="3">
    <source>
        <dbReference type="Proteomes" id="UP000054928"/>
    </source>
</evidence>
<dbReference type="EMBL" id="CCYD01000261">
    <property type="protein sequence ID" value="CEG37006.1"/>
    <property type="molecule type" value="Genomic_DNA"/>
</dbReference>
<dbReference type="Gene3D" id="1.10.10.60">
    <property type="entry name" value="Homeodomain-like"/>
    <property type="match status" value="1"/>
</dbReference>
<dbReference type="GeneID" id="36399527"/>
<feature type="compositionally biased region" description="Basic and acidic residues" evidence="1">
    <location>
        <begin position="374"/>
        <end position="385"/>
    </location>
</feature>
<feature type="region of interest" description="Disordered" evidence="1">
    <location>
        <begin position="608"/>
        <end position="664"/>
    </location>
</feature>
<evidence type="ECO:0008006" key="4">
    <source>
        <dbReference type="Google" id="ProtNLM"/>
    </source>
</evidence>
<feature type="compositionally biased region" description="Low complexity" evidence="1">
    <location>
        <begin position="631"/>
        <end position="646"/>
    </location>
</feature>
<dbReference type="OMA" id="RETIHPP"/>
<dbReference type="PANTHER" id="PTHR33215:SF13">
    <property type="entry name" value="PROTEIN DISTAL ANTENNA"/>
    <property type="match status" value="1"/>
</dbReference>
<dbReference type="Proteomes" id="UP000054928">
    <property type="component" value="Unassembled WGS sequence"/>
</dbReference>
<feature type="compositionally biased region" description="Low complexity" evidence="1">
    <location>
        <begin position="565"/>
        <end position="596"/>
    </location>
</feature>
<accession>A0A0P1A930</accession>
<feature type="region of interest" description="Disordered" evidence="1">
    <location>
        <begin position="547"/>
        <end position="596"/>
    </location>
</feature>
<feature type="compositionally biased region" description="Polar residues" evidence="1">
    <location>
        <begin position="386"/>
        <end position="397"/>
    </location>
</feature>
<evidence type="ECO:0000256" key="1">
    <source>
        <dbReference type="SAM" id="MobiDB-lite"/>
    </source>
</evidence>